<keyword evidence="7" id="KW-1185">Reference proteome</keyword>
<evidence type="ECO:0000256" key="3">
    <source>
        <dbReference type="ARBA" id="ARBA00022679"/>
    </source>
</evidence>
<dbReference type="InterPro" id="IPR020841">
    <property type="entry name" value="PKS_Beta-ketoAc_synthase_dom"/>
</dbReference>
<evidence type="ECO:0000256" key="4">
    <source>
        <dbReference type="RuleBase" id="RU003694"/>
    </source>
</evidence>
<dbReference type="EMBL" id="CAXHTA020000009">
    <property type="protein sequence ID" value="CAL5223724.1"/>
    <property type="molecule type" value="Genomic_DNA"/>
</dbReference>
<proteinExistence type="inferred from homology"/>
<evidence type="ECO:0000256" key="2">
    <source>
        <dbReference type="ARBA" id="ARBA00013191"/>
    </source>
</evidence>
<dbReference type="InterPro" id="IPR018201">
    <property type="entry name" value="Ketoacyl_synth_AS"/>
</dbReference>
<comment type="similarity">
    <text evidence="1 4">Belongs to the thiolase-like superfamily. Beta-ketoacyl-ACP synthases family.</text>
</comment>
<dbReference type="InterPro" id="IPR000794">
    <property type="entry name" value="Beta-ketoacyl_synthase"/>
</dbReference>
<sequence length="506" mass="52486">MLFKSKIESLIRPLTRKRCKVTLIEDAFGIPPSLQVRRVVVTGLGLATPLGVGVKEAWRALLHGDCGIKRLQAEDLPKGHEVALDKLPSKVAAVVPRDQLEHAVSAAGLPAKGARFVNLAQLAALEALQDADWAPVSDAERQACGVSIGSGLSCTSELAEAGAFALQGLVRKISPFLVTRILANSPAGAVSIRHGLRGPNRAAATACAAGADAIGDAFHLIRSGNADVMVAGGTEACVDAVALGAFGRMNALSAKYNDEPSKASRPFDEDRCGFVLGEGAGVLVLEELGHAIARGAPKIYAELRGYGMSADAHHITQPPPDGAGAALAMERALENAGALPEQVTYVNAHGTGTPLGDVAELTAIQKVFGSAHPPQEQNGKHRMGGHLAEVVDHLLHGNHQGEAVRKALPHISSTKGATGHLLGAAGAVEAAFTILALRDNAAPATLNLERPVPGPWEDALIRQQPCKLPPGQKMAMSNSFGFGGVNASLIFASPPIYEDPIVDGTP</sequence>
<dbReference type="InterPro" id="IPR016039">
    <property type="entry name" value="Thiolase-like"/>
</dbReference>
<dbReference type="SMART" id="SM00825">
    <property type="entry name" value="PKS_KS"/>
    <property type="match status" value="1"/>
</dbReference>
<dbReference type="PROSITE" id="PS52004">
    <property type="entry name" value="KS3_2"/>
    <property type="match status" value="1"/>
</dbReference>
<evidence type="ECO:0000259" key="5">
    <source>
        <dbReference type="PROSITE" id="PS52004"/>
    </source>
</evidence>
<dbReference type="PANTHER" id="PTHR11712">
    <property type="entry name" value="POLYKETIDE SYNTHASE-RELATED"/>
    <property type="match status" value="1"/>
</dbReference>
<evidence type="ECO:0000256" key="1">
    <source>
        <dbReference type="ARBA" id="ARBA00008467"/>
    </source>
</evidence>
<dbReference type="CDD" id="cd00834">
    <property type="entry name" value="KAS_I_II"/>
    <property type="match status" value="1"/>
</dbReference>
<dbReference type="EC" id="2.3.1.41" evidence="2"/>
<dbReference type="Proteomes" id="UP001497392">
    <property type="component" value="Unassembled WGS sequence"/>
</dbReference>
<evidence type="ECO:0000313" key="7">
    <source>
        <dbReference type="Proteomes" id="UP001497392"/>
    </source>
</evidence>
<reference evidence="6 7" key="1">
    <citation type="submission" date="2024-06" db="EMBL/GenBank/DDBJ databases">
        <authorList>
            <person name="Kraege A."/>
            <person name="Thomma B."/>
        </authorList>
    </citation>
    <scope>NUCLEOTIDE SEQUENCE [LARGE SCALE GENOMIC DNA]</scope>
</reference>
<protein>
    <recommendedName>
        <fullName evidence="2">beta-ketoacyl-[acyl-carrier-protein] synthase I</fullName>
        <ecNumber evidence="2">2.3.1.41</ecNumber>
    </recommendedName>
</protein>
<keyword evidence="3 4" id="KW-0808">Transferase</keyword>
<dbReference type="PANTHER" id="PTHR11712:SF297">
    <property type="entry name" value="3-OXOACYL-[ACYL-CARRIER-PROTEIN] SYNTHASE, MITOCHONDRIAL"/>
    <property type="match status" value="1"/>
</dbReference>
<dbReference type="InterPro" id="IPR014030">
    <property type="entry name" value="Ketoacyl_synth_N"/>
</dbReference>
<dbReference type="InterPro" id="IPR014031">
    <property type="entry name" value="Ketoacyl_synth_C"/>
</dbReference>
<gene>
    <name evidence="6" type="primary">g6281</name>
    <name evidence="6" type="ORF">VP750_LOCUS5383</name>
</gene>
<dbReference type="Gene3D" id="3.40.47.10">
    <property type="match status" value="1"/>
</dbReference>
<evidence type="ECO:0000313" key="6">
    <source>
        <dbReference type="EMBL" id="CAL5223724.1"/>
    </source>
</evidence>
<dbReference type="PROSITE" id="PS00606">
    <property type="entry name" value="KS3_1"/>
    <property type="match status" value="1"/>
</dbReference>
<accession>A0ABP1FXC2</accession>
<comment type="caution">
    <text evidence="6">The sequence shown here is derived from an EMBL/GenBank/DDBJ whole genome shotgun (WGS) entry which is preliminary data.</text>
</comment>
<dbReference type="Pfam" id="PF02801">
    <property type="entry name" value="Ketoacyl-synt_C"/>
    <property type="match status" value="2"/>
</dbReference>
<dbReference type="SUPFAM" id="SSF53901">
    <property type="entry name" value="Thiolase-like"/>
    <property type="match status" value="2"/>
</dbReference>
<feature type="domain" description="Ketosynthase family 3 (KS3)" evidence="5">
    <location>
        <begin position="36"/>
        <end position="493"/>
    </location>
</feature>
<organism evidence="6 7">
    <name type="scientific">Coccomyxa viridis</name>
    <dbReference type="NCBI Taxonomy" id="1274662"/>
    <lineage>
        <taxon>Eukaryota</taxon>
        <taxon>Viridiplantae</taxon>
        <taxon>Chlorophyta</taxon>
        <taxon>core chlorophytes</taxon>
        <taxon>Trebouxiophyceae</taxon>
        <taxon>Trebouxiophyceae incertae sedis</taxon>
        <taxon>Coccomyxaceae</taxon>
        <taxon>Coccomyxa</taxon>
    </lineage>
</organism>
<dbReference type="Pfam" id="PF00109">
    <property type="entry name" value="ketoacyl-synt"/>
    <property type="match status" value="1"/>
</dbReference>
<name>A0ABP1FXC2_9CHLO</name>